<keyword evidence="9" id="KW-1185">Reference proteome</keyword>
<evidence type="ECO:0000256" key="2">
    <source>
        <dbReference type="ARBA" id="ARBA00012438"/>
    </source>
</evidence>
<evidence type="ECO:0000259" key="6">
    <source>
        <dbReference type="PROSITE" id="PS50112"/>
    </source>
</evidence>
<keyword evidence="3" id="KW-0597">Phosphoprotein</keyword>
<evidence type="ECO:0000256" key="1">
    <source>
        <dbReference type="ARBA" id="ARBA00000085"/>
    </source>
</evidence>
<dbReference type="EC" id="2.7.13.3" evidence="2"/>
<organism evidence="8 9">
    <name type="scientific">Variovorax rhizosphaerae</name>
    <dbReference type="NCBI Taxonomy" id="1836200"/>
    <lineage>
        <taxon>Bacteria</taxon>
        <taxon>Pseudomonadati</taxon>
        <taxon>Pseudomonadota</taxon>
        <taxon>Betaproteobacteria</taxon>
        <taxon>Burkholderiales</taxon>
        <taxon>Comamonadaceae</taxon>
        <taxon>Variovorax</taxon>
    </lineage>
</organism>
<dbReference type="PANTHER" id="PTHR43304:SF1">
    <property type="entry name" value="PAC DOMAIN-CONTAINING PROTEIN"/>
    <property type="match status" value="1"/>
</dbReference>
<name>A0ABU8WQF6_9BURK</name>
<dbReference type="CDD" id="cd00130">
    <property type="entry name" value="PAS"/>
    <property type="match status" value="2"/>
</dbReference>
<keyword evidence="5" id="KW-0418">Kinase</keyword>
<evidence type="ECO:0000256" key="4">
    <source>
        <dbReference type="ARBA" id="ARBA00022679"/>
    </source>
</evidence>
<dbReference type="PROSITE" id="PS50112">
    <property type="entry name" value="PAS"/>
    <property type="match status" value="1"/>
</dbReference>
<evidence type="ECO:0000256" key="3">
    <source>
        <dbReference type="ARBA" id="ARBA00022553"/>
    </source>
</evidence>
<dbReference type="InterPro" id="IPR013655">
    <property type="entry name" value="PAS_fold_3"/>
</dbReference>
<dbReference type="PANTHER" id="PTHR43304">
    <property type="entry name" value="PHYTOCHROME-LIKE PROTEIN CPH1"/>
    <property type="match status" value="1"/>
</dbReference>
<comment type="catalytic activity">
    <reaction evidence="1">
        <text>ATP + protein L-histidine = ADP + protein N-phospho-L-histidine.</text>
        <dbReference type="EC" id="2.7.13.3"/>
    </reaction>
</comment>
<dbReference type="InterPro" id="IPR000700">
    <property type="entry name" value="PAS-assoc_C"/>
</dbReference>
<protein>
    <recommendedName>
        <fullName evidence="2">histidine kinase</fullName>
        <ecNumber evidence="2">2.7.13.3</ecNumber>
    </recommendedName>
</protein>
<dbReference type="Gene3D" id="2.10.70.100">
    <property type="match status" value="1"/>
</dbReference>
<evidence type="ECO:0000313" key="9">
    <source>
        <dbReference type="Proteomes" id="UP001385892"/>
    </source>
</evidence>
<dbReference type="SMART" id="SM00091">
    <property type="entry name" value="PAS"/>
    <property type="match status" value="2"/>
</dbReference>
<proteinExistence type="predicted"/>
<reference evidence="8 9" key="1">
    <citation type="submission" date="2024-03" db="EMBL/GenBank/DDBJ databases">
        <title>Novel species of the genus Variovorax.</title>
        <authorList>
            <person name="Liu Q."/>
            <person name="Xin Y.-H."/>
        </authorList>
    </citation>
    <scope>NUCLEOTIDE SEQUENCE [LARGE SCALE GENOMIC DNA]</scope>
    <source>
        <strain evidence="8 9">KACC 18900</strain>
    </source>
</reference>
<dbReference type="RefSeq" id="WP_340344261.1">
    <property type="nucleotide sequence ID" value="NZ_JBBKZT010000009.1"/>
</dbReference>
<evidence type="ECO:0000313" key="8">
    <source>
        <dbReference type="EMBL" id="MEJ8849139.1"/>
    </source>
</evidence>
<sequence>MTADSTPLGPPDQWPKALRNAIDLILPSAFQMNVLWGPHCIAFYNDAYASHIGHMNPRNMGRPAREHSPNLQETLDTSFETVRQSGKTLSAREWPFVFNRNGTPETTFCDFSWSPIRDDDGEIGGVLCMVVDVTERVRSARTLVASERKARELSERLQMAQAAGGIGVFLLDGATDTLSVSSEFCRIFGVPERETWPMKEIEQLRVDPNDPMSSRKTRNDRTARLDVEYRIRRPSDGAVRWIWRRAEIVHDANGAAMLARGVVQDITTRKQAEATLRQSEARFRMLAQAVPNQVWTADADGQNDWVSDGMCAYFGLASHALLGDRWRQIVHPDDLPRVEERWAEALAHTRPYEESVRLRRHDGEYRWHLSRAQPVESIAETEPRMRWVGTNTDIDDHKAALLAHVLTGQTSAASGST</sequence>
<comment type="caution">
    <text evidence="8">The sequence shown here is derived from an EMBL/GenBank/DDBJ whole genome shotgun (WGS) entry which is preliminary data.</text>
</comment>
<dbReference type="EMBL" id="JBBKZT010000009">
    <property type="protein sequence ID" value="MEJ8849139.1"/>
    <property type="molecule type" value="Genomic_DNA"/>
</dbReference>
<feature type="domain" description="PAC" evidence="7">
    <location>
        <begin position="90"/>
        <end position="145"/>
    </location>
</feature>
<dbReference type="InterPro" id="IPR035965">
    <property type="entry name" value="PAS-like_dom_sf"/>
</dbReference>
<evidence type="ECO:0000256" key="5">
    <source>
        <dbReference type="ARBA" id="ARBA00022777"/>
    </source>
</evidence>
<dbReference type="Gene3D" id="3.30.450.20">
    <property type="entry name" value="PAS domain"/>
    <property type="match status" value="3"/>
</dbReference>
<gene>
    <name evidence="8" type="ORF">WKW82_20955</name>
</gene>
<dbReference type="Pfam" id="PF08448">
    <property type="entry name" value="PAS_4"/>
    <property type="match status" value="1"/>
</dbReference>
<dbReference type="InterPro" id="IPR000014">
    <property type="entry name" value="PAS"/>
</dbReference>
<accession>A0ABU8WQF6</accession>
<dbReference type="InterPro" id="IPR001610">
    <property type="entry name" value="PAC"/>
</dbReference>
<keyword evidence="4" id="KW-0808">Transferase</keyword>
<feature type="domain" description="PAC" evidence="7">
    <location>
        <begin position="225"/>
        <end position="278"/>
    </location>
</feature>
<dbReference type="NCBIfam" id="TIGR00229">
    <property type="entry name" value="sensory_box"/>
    <property type="match status" value="3"/>
</dbReference>
<feature type="domain" description="PAS" evidence="6">
    <location>
        <begin position="279"/>
        <end position="349"/>
    </location>
</feature>
<dbReference type="InterPro" id="IPR013656">
    <property type="entry name" value="PAS_4"/>
</dbReference>
<dbReference type="PROSITE" id="PS50113">
    <property type="entry name" value="PAC"/>
    <property type="match status" value="2"/>
</dbReference>
<dbReference type="Pfam" id="PF08447">
    <property type="entry name" value="PAS_3"/>
    <property type="match status" value="2"/>
</dbReference>
<dbReference type="InterPro" id="IPR052162">
    <property type="entry name" value="Sensor_kinase/Photoreceptor"/>
</dbReference>
<dbReference type="Proteomes" id="UP001385892">
    <property type="component" value="Unassembled WGS sequence"/>
</dbReference>
<dbReference type="SMART" id="SM00086">
    <property type="entry name" value="PAC"/>
    <property type="match status" value="3"/>
</dbReference>
<evidence type="ECO:0000259" key="7">
    <source>
        <dbReference type="PROSITE" id="PS50113"/>
    </source>
</evidence>
<dbReference type="SUPFAM" id="SSF55785">
    <property type="entry name" value="PYP-like sensor domain (PAS domain)"/>
    <property type="match status" value="3"/>
</dbReference>